<proteinExistence type="predicted"/>
<keyword evidence="3" id="KW-1185">Reference proteome</keyword>
<dbReference type="EMBL" id="VUNH01000009">
    <property type="protein sequence ID" value="MST56065.1"/>
    <property type="molecule type" value="Genomic_DNA"/>
</dbReference>
<dbReference type="CDD" id="cd24054">
    <property type="entry name" value="ASKHA_NBD_AaPPX-GppA_MtPPX2-like"/>
    <property type="match status" value="1"/>
</dbReference>
<protein>
    <submittedName>
        <fullName evidence="2">Ppx/GppA family phosphatase</fullName>
    </submittedName>
</protein>
<dbReference type="InterPro" id="IPR003695">
    <property type="entry name" value="Ppx_GppA_N"/>
</dbReference>
<sequence length="306" mass="32056">MTQRKAIVDVGTNSIKFCLAEGTGAGGYKVVKDVNDIVRLGEGLKDTGRIGAEALERNARSVANFVGEAKAAGADEIVAVGTMALRVAENAADFIARVKELCGVELRVLSGEEEAQLSYVAVMSGIKGAAETDLMTMDTGGGSTEFVFGKAGKLVRKFSLNVGAVRFTEQYLAAMPVAADKLAEAQAAIAKELGDGGVAGPVAFLVGMGGTVTSMASVKHRMARYDPDAIQGSTLSLNDVNAQIADYAAKTLEQRREIVGLQPKRADVILAGACIVKAVLELTGAKEMTVSDRSLRHGLLFQLFKV</sequence>
<dbReference type="Proteomes" id="UP000473699">
    <property type="component" value="Unassembled WGS sequence"/>
</dbReference>
<dbReference type="Gene3D" id="3.30.420.40">
    <property type="match status" value="1"/>
</dbReference>
<dbReference type="InterPro" id="IPR043129">
    <property type="entry name" value="ATPase_NBD"/>
</dbReference>
<dbReference type="Pfam" id="PF02541">
    <property type="entry name" value="Ppx-GppA"/>
    <property type="match status" value="1"/>
</dbReference>
<dbReference type="PANTHER" id="PTHR30005:SF0">
    <property type="entry name" value="RETROGRADE REGULATION PROTEIN 2"/>
    <property type="match status" value="1"/>
</dbReference>
<evidence type="ECO:0000259" key="1">
    <source>
        <dbReference type="Pfam" id="PF02541"/>
    </source>
</evidence>
<dbReference type="SUPFAM" id="SSF53067">
    <property type="entry name" value="Actin-like ATPase domain"/>
    <property type="match status" value="2"/>
</dbReference>
<dbReference type="Gene3D" id="3.30.420.150">
    <property type="entry name" value="Exopolyphosphatase. Domain 2"/>
    <property type="match status" value="1"/>
</dbReference>
<organism evidence="2 3">
    <name type="scientific">Pyramidobacter porci</name>
    <dbReference type="NCBI Taxonomy" id="2605789"/>
    <lineage>
        <taxon>Bacteria</taxon>
        <taxon>Thermotogati</taxon>
        <taxon>Synergistota</taxon>
        <taxon>Synergistia</taxon>
        <taxon>Synergistales</taxon>
        <taxon>Dethiosulfovibrionaceae</taxon>
        <taxon>Pyramidobacter</taxon>
    </lineage>
</organism>
<dbReference type="AlphaFoldDB" id="A0A6L5YD53"/>
<evidence type="ECO:0000313" key="2">
    <source>
        <dbReference type="EMBL" id="MST56065.1"/>
    </source>
</evidence>
<name>A0A6L5YD53_9BACT</name>
<feature type="domain" description="Ppx/GppA phosphatase N-terminal" evidence="1">
    <location>
        <begin position="26"/>
        <end position="303"/>
    </location>
</feature>
<gene>
    <name evidence="2" type="ORF">FYJ74_08480</name>
</gene>
<evidence type="ECO:0000313" key="3">
    <source>
        <dbReference type="Proteomes" id="UP000473699"/>
    </source>
</evidence>
<comment type="caution">
    <text evidence="2">The sequence shown here is derived from an EMBL/GenBank/DDBJ whole genome shotgun (WGS) entry which is preliminary data.</text>
</comment>
<dbReference type="InterPro" id="IPR050273">
    <property type="entry name" value="GppA/Ppx_hydrolase"/>
</dbReference>
<dbReference type="PANTHER" id="PTHR30005">
    <property type="entry name" value="EXOPOLYPHOSPHATASE"/>
    <property type="match status" value="1"/>
</dbReference>
<accession>A0A6L5YD53</accession>
<reference evidence="2 3" key="1">
    <citation type="submission" date="2019-08" db="EMBL/GenBank/DDBJ databases">
        <title>In-depth cultivation of the pig gut microbiome towards novel bacterial diversity and tailored functional studies.</title>
        <authorList>
            <person name="Wylensek D."/>
            <person name="Hitch T.C.A."/>
            <person name="Clavel T."/>
        </authorList>
    </citation>
    <scope>NUCLEOTIDE SEQUENCE [LARGE SCALE GENOMIC DNA]</scope>
    <source>
        <strain evidence="2 3">SM-530-WT-4B</strain>
    </source>
</reference>
<dbReference type="RefSeq" id="WP_154529155.1">
    <property type="nucleotide sequence ID" value="NZ_JAXDZJ010000137.1"/>
</dbReference>
<dbReference type="GO" id="GO:0016462">
    <property type="term" value="F:pyrophosphatase activity"/>
    <property type="evidence" value="ECO:0007669"/>
    <property type="project" value="TreeGrafter"/>
</dbReference>